<sequence length="134" mass="14106">MSDFGKDKGHIVKAVLIGVLCSVVLSVLLTCLFSMMLKLMSGIPYEIIDYVMVAIEGFSVLIGAYIACVIAKCKGLVIGALCGAIALMIVFAVGMSIAKNNIGLLTIIRSVVMLLCGIIGGVAGVNRKEKVRIK</sequence>
<gene>
    <name evidence="2" type="ORF">JKK62_04010</name>
</gene>
<feature type="transmembrane region" description="Helical" evidence="1">
    <location>
        <begin position="12"/>
        <end position="35"/>
    </location>
</feature>
<protein>
    <submittedName>
        <fullName evidence="2">TIGR04086 family membrane protein</fullName>
    </submittedName>
</protein>
<name>A0A934TYL1_9FIRM</name>
<organism evidence="2 3">
    <name type="scientific">Ruminococcus difficilis</name>
    <dbReference type="NCBI Taxonomy" id="2763069"/>
    <lineage>
        <taxon>Bacteria</taxon>
        <taxon>Bacillati</taxon>
        <taxon>Bacillota</taxon>
        <taxon>Clostridia</taxon>
        <taxon>Eubacteriales</taxon>
        <taxon>Oscillospiraceae</taxon>
        <taxon>Ruminococcus</taxon>
    </lineage>
</organism>
<reference evidence="2" key="1">
    <citation type="submission" date="2021-01" db="EMBL/GenBank/DDBJ databases">
        <title>Genome public.</title>
        <authorList>
            <person name="Liu C."/>
            <person name="Sun Q."/>
        </authorList>
    </citation>
    <scope>NUCLEOTIDE SEQUENCE</scope>
    <source>
        <strain evidence="2">M6</strain>
    </source>
</reference>
<feature type="transmembrane region" description="Helical" evidence="1">
    <location>
        <begin position="47"/>
        <end position="68"/>
    </location>
</feature>
<proteinExistence type="predicted"/>
<keyword evidence="1" id="KW-0812">Transmembrane</keyword>
<keyword evidence="1" id="KW-0472">Membrane</keyword>
<accession>A0A934TYL1</accession>
<feature type="transmembrane region" description="Helical" evidence="1">
    <location>
        <begin position="104"/>
        <end position="125"/>
    </location>
</feature>
<keyword evidence="3" id="KW-1185">Reference proteome</keyword>
<keyword evidence="1" id="KW-1133">Transmembrane helix</keyword>
<dbReference type="Pfam" id="PF12670">
    <property type="entry name" value="DUF3792"/>
    <property type="match status" value="1"/>
</dbReference>
<feature type="transmembrane region" description="Helical" evidence="1">
    <location>
        <begin position="75"/>
        <end position="98"/>
    </location>
</feature>
<evidence type="ECO:0000313" key="2">
    <source>
        <dbReference type="EMBL" id="MBK6087827.1"/>
    </source>
</evidence>
<comment type="caution">
    <text evidence="2">The sequence shown here is derived from an EMBL/GenBank/DDBJ whole genome shotgun (WGS) entry which is preliminary data.</text>
</comment>
<dbReference type="InterPro" id="IPR023804">
    <property type="entry name" value="DUF3792_TM"/>
</dbReference>
<evidence type="ECO:0000256" key="1">
    <source>
        <dbReference type="SAM" id="Phobius"/>
    </source>
</evidence>
<dbReference type="NCBIfam" id="TIGR04086">
    <property type="entry name" value="TIGR04086_membr"/>
    <property type="match status" value="1"/>
</dbReference>
<dbReference type="AlphaFoldDB" id="A0A934TYL1"/>
<dbReference type="RefSeq" id="WP_186833400.1">
    <property type="nucleotide sequence ID" value="NZ_JAEQMG010000041.1"/>
</dbReference>
<evidence type="ECO:0000313" key="3">
    <source>
        <dbReference type="Proteomes" id="UP000633365"/>
    </source>
</evidence>
<dbReference type="Proteomes" id="UP000633365">
    <property type="component" value="Unassembled WGS sequence"/>
</dbReference>
<dbReference type="EMBL" id="JAEQMG010000041">
    <property type="protein sequence ID" value="MBK6087827.1"/>
    <property type="molecule type" value="Genomic_DNA"/>
</dbReference>